<evidence type="ECO:0000256" key="1">
    <source>
        <dbReference type="SAM" id="SignalP"/>
    </source>
</evidence>
<feature type="chain" id="PRO_5032323943" description="GLPGLI family protein" evidence="1">
    <location>
        <begin position="20"/>
        <end position="274"/>
    </location>
</feature>
<proteinExistence type="predicted"/>
<reference evidence="2 3" key="1">
    <citation type="submission" date="2020-04" db="EMBL/GenBank/DDBJ databases">
        <title>Flammeovirgaceae bacterium KN852 isolated from deep sea.</title>
        <authorList>
            <person name="Zhang D.-C."/>
        </authorList>
    </citation>
    <scope>NUCLEOTIDE SEQUENCE [LARGE SCALE GENOMIC DNA]</scope>
    <source>
        <strain evidence="2 3">KN852</strain>
    </source>
</reference>
<dbReference type="AlphaFoldDB" id="A0A848IVA2"/>
<comment type="caution">
    <text evidence="2">The sequence shown here is derived from an EMBL/GenBank/DDBJ whole genome shotgun (WGS) entry which is preliminary data.</text>
</comment>
<protein>
    <recommendedName>
        <fullName evidence="4">GLPGLI family protein</fullName>
    </recommendedName>
</protein>
<dbReference type="EMBL" id="JABBNU010000002">
    <property type="protein sequence ID" value="NMM47616.1"/>
    <property type="molecule type" value="Genomic_DNA"/>
</dbReference>
<organism evidence="2 3">
    <name type="scientific">Marinigracilibium pacificum</name>
    <dbReference type="NCBI Taxonomy" id="2729599"/>
    <lineage>
        <taxon>Bacteria</taxon>
        <taxon>Pseudomonadati</taxon>
        <taxon>Bacteroidota</taxon>
        <taxon>Cytophagia</taxon>
        <taxon>Cytophagales</taxon>
        <taxon>Flammeovirgaceae</taxon>
        <taxon>Marinigracilibium</taxon>
    </lineage>
</organism>
<dbReference type="Proteomes" id="UP000559010">
    <property type="component" value="Unassembled WGS sequence"/>
</dbReference>
<keyword evidence="3" id="KW-1185">Reference proteome</keyword>
<accession>A0A848IVA2</accession>
<evidence type="ECO:0000313" key="3">
    <source>
        <dbReference type="Proteomes" id="UP000559010"/>
    </source>
</evidence>
<dbReference type="RefSeq" id="WP_169678236.1">
    <property type="nucleotide sequence ID" value="NZ_JABBNU010000002.1"/>
</dbReference>
<evidence type="ECO:0008006" key="4">
    <source>
        <dbReference type="Google" id="ProtNLM"/>
    </source>
</evidence>
<sequence>MKKLLLFFSLVFISTSIFAQGKWSFSYDIQFDRYTTYEGTIDNKYPIKMRIEESGNSCSSKSTKWTPRLVYGWYMYTKIGTKIPLVGHVCYSDACESYKELFVPSDPIDYSFDNECEMIDYKEKFTQQKGAKNFTWNQKGGKTYPVNLNVTHEFSWLTKATLGFKINNLTIAEFNLTELSENKYIEWVKIIAQKRVAGKYYLLFEYSQQSNPGSYGYGVCGAGIEQYVAHLIINENFEIESFDKVLHSSCINDIYDNELPYNIEKPELGLINQN</sequence>
<evidence type="ECO:0000313" key="2">
    <source>
        <dbReference type="EMBL" id="NMM47616.1"/>
    </source>
</evidence>
<keyword evidence="1" id="KW-0732">Signal</keyword>
<gene>
    <name evidence="2" type="ORF">HH304_04330</name>
</gene>
<name>A0A848IVA2_9BACT</name>
<feature type="signal peptide" evidence="1">
    <location>
        <begin position="1"/>
        <end position="19"/>
    </location>
</feature>